<evidence type="ECO:0000313" key="2">
    <source>
        <dbReference type="EMBL" id="NOU60718.1"/>
    </source>
</evidence>
<name>A0ABX1WX64_9BACT</name>
<feature type="transmembrane region" description="Helical" evidence="1">
    <location>
        <begin position="127"/>
        <end position="145"/>
    </location>
</feature>
<reference evidence="2 3" key="1">
    <citation type="submission" date="2018-12" db="EMBL/GenBank/DDBJ databases">
        <title>Marinifilum JC070 sp. nov., a marine bacterium isolated from Yongle Blue Hole in the South China Sea.</title>
        <authorList>
            <person name="Fu T."/>
        </authorList>
    </citation>
    <scope>NUCLEOTIDE SEQUENCE [LARGE SCALE GENOMIC DNA]</scope>
    <source>
        <strain evidence="2 3">JC070</strain>
    </source>
</reference>
<keyword evidence="1" id="KW-0472">Membrane</keyword>
<dbReference type="Proteomes" id="UP000732105">
    <property type="component" value="Unassembled WGS sequence"/>
</dbReference>
<evidence type="ECO:0000313" key="3">
    <source>
        <dbReference type="Proteomes" id="UP000732105"/>
    </source>
</evidence>
<sequence length="168" mass="19069">MIGRGDRTMNVVSHIPGRIRCVNKVFLDRKKTDLFMDRIRTIEHVKEVRLNDCIGSILILYKDDESMKNMQMRLKEQWKSCFPPEQDHITTKRSKSNKSKVRSIVNPGMIISFAGTLGALAFDSKKWHIAFGTAFTGIVLGHMGLNRKPLQKSVNGLIGNGRRSNQIS</sequence>
<proteinExistence type="predicted"/>
<dbReference type="Pfam" id="PF19991">
    <property type="entry name" value="HMA_2"/>
    <property type="match status" value="1"/>
</dbReference>
<organism evidence="2 3">
    <name type="scientific">Marinifilum caeruleilacunae</name>
    <dbReference type="NCBI Taxonomy" id="2499076"/>
    <lineage>
        <taxon>Bacteria</taxon>
        <taxon>Pseudomonadati</taxon>
        <taxon>Bacteroidota</taxon>
        <taxon>Bacteroidia</taxon>
        <taxon>Marinilabiliales</taxon>
        <taxon>Marinifilaceae</taxon>
    </lineage>
</organism>
<keyword evidence="1" id="KW-0812">Transmembrane</keyword>
<keyword evidence="3" id="KW-1185">Reference proteome</keyword>
<gene>
    <name evidence="2" type="ORF">ELS83_12915</name>
</gene>
<feature type="transmembrane region" description="Helical" evidence="1">
    <location>
        <begin position="103"/>
        <end position="121"/>
    </location>
</feature>
<accession>A0ABX1WX64</accession>
<dbReference type="RefSeq" id="WP_171595989.1">
    <property type="nucleotide sequence ID" value="NZ_RZNH01000021.1"/>
</dbReference>
<dbReference type="EMBL" id="RZNH01000021">
    <property type="protein sequence ID" value="NOU60718.1"/>
    <property type="molecule type" value="Genomic_DNA"/>
</dbReference>
<comment type="caution">
    <text evidence="2">The sequence shown here is derived from an EMBL/GenBank/DDBJ whole genome shotgun (WGS) entry which is preliminary data.</text>
</comment>
<evidence type="ECO:0000256" key="1">
    <source>
        <dbReference type="SAM" id="Phobius"/>
    </source>
</evidence>
<protein>
    <submittedName>
        <fullName evidence="2">Uncharacterized protein</fullName>
    </submittedName>
</protein>
<keyword evidence="1" id="KW-1133">Transmembrane helix</keyword>